<keyword evidence="2" id="KW-1185">Reference proteome</keyword>
<evidence type="ECO:0000313" key="1">
    <source>
        <dbReference type="EMBL" id="OWY97930.1"/>
    </source>
</evidence>
<reference evidence="2" key="1">
    <citation type="submission" date="2017-03" db="EMBL/GenBank/DDBJ databases">
        <title>Phytopthora megakarya and P. palmivora, two closely related causual agents of cacao black pod achieved similar genome size and gene model numbers by different mechanisms.</title>
        <authorList>
            <person name="Ali S."/>
            <person name="Shao J."/>
            <person name="Larry D.J."/>
            <person name="Kronmiller B."/>
            <person name="Shen D."/>
            <person name="Strem M.D."/>
            <person name="Melnick R.L."/>
            <person name="Guiltinan M.J."/>
            <person name="Tyler B.M."/>
            <person name="Meinhardt L.W."/>
            <person name="Bailey B.A."/>
        </authorList>
    </citation>
    <scope>NUCLEOTIDE SEQUENCE [LARGE SCALE GENOMIC DNA]</scope>
    <source>
        <strain evidence="2">zdho120</strain>
    </source>
</reference>
<protein>
    <submittedName>
        <fullName evidence="1">Uncharacterized protein</fullName>
    </submittedName>
</protein>
<dbReference type="AlphaFoldDB" id="A0A225UXR2"/>
<sequence length="154" mass="17798">MTLKLWNIMKGEMLREFRELTFQAKVRSQLLKIKLIRAYHGCVNKSNFASGYIMNSSSMDSETTMDGGRPSFSFTNNLREHGVDHNEQIEIIFADKQMIALRTCAVPLGVYVETFLPYTNDYLVIDLPEGQDVLLGMPYLDILRRQWRQSPAQE</sequence>
<name>A0A225UXR2_9STRA</name>
<organism evidence="1 2">
    <name type="scientific">Phytophthora megakarya</name>
    <dbReference type="NCBI Taxonomy" id="4795"/>
    <lineage>
        <taxon>Eukaryota</taxon>
        <taxon>Sar</taxon>
        <taxon>Stramenopiles</taxon>
        <taxon>Oomycota</taxon>
        <taxon>Peronosporomycetes</taxon>
        <taxon>Peronosporales</taxon>
        <taxon>Peronosporaceae</taxon>
        <taxon>Phytophthora</taxon>
    </lineage>
</organism>
<gene>
    <name evidence="1" type="ORF">PHMEG_00031422</name>
</gene>
<dbReference type="EMBL" id="NBNE01009927">
    <property type="protein sequence ID" value="OWY97930.1"/>
    <property type="molecule type" value="Genomic_DNA"/>
</dbReference>
<proteinExistence type="predicted"/>
<comment type="caution">
    <text evidence="1">The sequence shown here is derived from an EMBL/GenBank/DDBJ whole genome shotgun (WGS) entry which is preliminary data.</text>
</comment>
<evidence type="ECO:0000313" key="2">
    <source>
        <dbReference type="Proteomes" id="UP000198211"/>
    </source>
</evidence>
<accession>A0A225UXR2</accession>
<dbReference type="Proteomes" id="UP000198211">
    <property type="component" value="Unassembled WGS sequence"/>
</dbReference>